<organism evidence="1 2">
    <name type="scientific">Asprobacillus argus</name>
    <dbReference type="NCBI Taxonomy" id="3076534"/>
    <lineage>
        <taxon>Bacteria</taxon>
        <taxon>Pseudomonadati</taxon>
        <taxon>Bacteroidota</taxon>
        <taxon>Flavobacteriia</taxon>
        <taxon>Flavobacteriales</taxon>
        <taxon>Flavobacteriaceae</taxon>
        <taxon>Asprobacillus</taxon>
    </lineage>
</organism>
<dbReference type="SUPFAM" id="SSF63829">
    <property type="entry name" value="Calcium-dependent phosphotriesterase"/>
    <property type="match status" value="1"/>
</dbReference>
<dbReference type="Gene3D" id="2.130.10.10">
    <property type="entry name" value="YVTN repeat-like/Quinoprotein amine dehydrogenase"/>
    <property type="match status" value="1"/>
</dbReference>
<dbReference type="InterPro" id="IPR015943">
    <property type="entry name" value="WD40/YVTN_repeat-like_dom_sf"/>
</dbReference>
<reference evidence="1 2" key="1">
    <citation type="submission" date="2023-09" db="EMBL/GenBank/DDBJ databases">
        <title>Novel taxa isolated from Blanes Bay.</title>
        <authorList>
            <person name="Rey-Velasco X."/>
            <person name="Lucena T."/>
        </authorList>
    </citation>
    <scope>NUCLEOTIDE SEQUENCE [LARGE SCALE GENOMIC DNA]</scope>
    <source>
        <strain evidence="1 2">S356</strain>
    </source>
</reference>
<dbReference type="Proteomes" id="UP001257277">
    <property type="component" value="Unassembled WGS sequence"/>
</dbReference>
<sequence>MKTQLVSIFLIFMLCLYNCEKVPSTKDFILEEVDLIPEGVAVDSRTGIIYIGSTYKRKIVQITPDGTVSDFISQEQDSVWSILGMKVDAENGLLWVNTAHIHEVMPLINPLPNKDWLTTISVFDIEKKKLIKEYQLHEPKSAFNDLTIMPDGSIFATESANNEIYWISKKNDSLALFLALKDYRFPNGIEYVEKANALFVSTIQGILKIDMDSKKYQLLKERDTKHAKGIDGLTFYKDYFIGHQSSKISKFYVNEDFTEITKVELLDSGEDFDASTTGEVSKSDYYYIVNSQIQSGIDFKNRIIKPLDSLEKVIIRKKRLND</sequence>
<accession>A0ABU3LFC0</accession>
<gene>
    <name evidence="1" type="ORF">RQM59_08160</name>
</gene>
<protein>
    <recommendedName>
        <fullName evidence="3">Gluconolaconase</fullName>
    </recommendedName>
</protein>
<evidence type="ECO:0000313" key="2">
    <source>
        <dbReference type="Proteomes" id="UP001257277"/>
    </source>
</evidence>
<dbReference type="EMBL" id="JAVTTO010000003">
    <property type="protein sequence ID" value="MDT7832350.1"/>
    <property type="molecule type" value="Genomic_DNA"/>
</dbReference>
<proteinExistence type="predicted"/>
<name>A0ABU3LFC0_9FLAO</name>
<evidence type="ECO:0000313" key="1">
    <source>
        <dbReference type="EMBL" id="MDT7832350.1"/>
    </source>
</evidence>
<dbReference type="RefSeq" id="WP_349241610.1">
    <property type="nucleotide sequence ID" value="NZ_JAVTTO010000003.1"/>
</dbReference>
<keyword evidence="2" id="KW-1185">Reference proteome</keyword>
<comment type="caution">
    <text evidence="1">The sequence shown here is derived from an EMBL/GenBank/DDBJ whole genome shotgun (WGS) entry which is preliminary data.</text>
</comment>
<evidence type="ECO:0008006" key="3">
    <source>
        <dbReference type="Google" id="ProtNLM"/>
    </source>
</evidence>